<dbReference type="Proteomes" id="UP001362899">
    <property type="component" value="Unassembled WGS sequence"/>
</dbReference>
<proteinExistence type="predicted"/>
<dbReference type="EMBL" id="BTGC01000001">
    <property type="protein sequence ID" value="GMM49114.1"/>
    <property type="molecule type" value="Genomic_DNA"/>
</dbReference>
<feature type="compositionally biased region" description="Basic and acidic residues" evidence="1">
    <location>
        <begin position="53"/>
        <end position="65"/>
    </location>
</feature>
<name>A0AAV5REU9_STABA</name>
<comment type="caution">
    <text evidence="2">The sequence shown here is derived from an EMBL/GenBank/DDBJ whole genome shotgun (WGS) entry which is preliminary data.</text>
</comment>
<organism evidence="2 3">
    <name type="scientific">Starmerella bacillaris</name>
    <name type="common">Yeast</name>
    <name type="synonym">Candida zemplinina</name>
    <dbReference type="NCBI Taxonomy" id="1247836"/>
    <lineage>
        <taxon>Eukaryota</taxon>
        <taxon>Fungi</taxon>
        <taxon>Dikarya</taxon>
        <taxon>Ascomycota</taxon>
        <taxon>Saccharomycotina</taxon>
        <taxon>Dipodascomycetes</taxon>
        <taxon>Dipodascales</taxon>
        <taxon>Trichomonascaceae</taxon>
        <taxon>Starmerella</taxon>
    </lineage>
</organism>
<gene>
    <name evidence="2" type="ORF">DASB73_000720</name>
</gene>
<feature type="region of interest" description="Disordered" evidence="1">
    <location>
        <begin position="18"/>
        <end position="83"/>
    </location>
</feature>
<dbReference type="AlphaFoldDB" id="A0AAV5REU9"/>
<evidence type="ECO:0000313" key="3">
    <source>
        <dbReference type="Proteomes" id="UP001362899"/>
    </source>
</evidence>
<evidence type="ECO:0008006" key="4">
    <source>
        <dbReference type="Google" id="ProtNLM"/>
    </source>
</evidence>
<sequence length="214" mass="24193">MSSSDIDYLDDRAEEVVRTTAFSESSLSNDDHGSLSDSEPSETWAQEAAVTDEYAKEQRSRRLPAEETANGNTIPHKKHAHQQQIAEELQASQVANWEDFETERKFLEDDHKSRLVGLLNKLEHGTLEEGDDIDIFSERIVGDTGHLRALRKQGREYDISKYSEDSDESDVDMGNANVDGLRTGFDPMYTVCQEPARLLNLIVSESSGRWIFPK</sequence>
<feature type="compositionally biased region" description="Polar residues" evidence="1">
    <location>
        <begin position="35"/>
        <end position="44"/>
    </location>
</feature>
<keyword evidence="3" id="KW-1185">Reference proteome</keyword>
<reference evidence="2 3" key="1">
    <citation type="journal article" date="2023" name="Elife">
        <title>Identification of key yeast species and microbe-microbe interactions impacting larval growth of Drosophila in the wild.</title>
        <authorList>
            <person name="Mure A."/>
            <person name="Sugiura Y."/>
            <person name="Maeda R."/>
            <person name="Honda K."/>
            <person name="Sakurai N."/>
            <person name="Takahashi Y."/>
            <person name="Watada M."/>
            <person name="Katoh T."/>
            <person name="Gotoh A."/>
            <person name="Gotoh Y."/>
            <person name="Taniguchi I."/>
            <person name="Nakamura K."/>
            <person name="Hayashi T."/>
            <person name="Katayama T."/>
            <person name="Uemura T."/>
            <person name="Hattori Y."/>
        </authorList>
    </citation>
    <scope>NUCLEOTIDE SEQUENCE [LARGE SCALE GENOMIC DNA]</scope>
    <source>
        <strain evidence="2 3">SB-73</strain>
    </source>
</reference>
<evidence type="ECO:0000313" key="2">
    <source>
        <dbReference type="EMBL" id="GMM49114.1"/>
    </source>
</evidence>
<evidence type="ECO:0000256" key="1">
    <source>
        <dbReference type="SAM" id="MobiDB-lite"/>
    </source>
</evidence>
<protein>
    <recommendedName>
        <fullName evidence="4">Ribosome assembly protein 3</fullName>
    </recommendedName>
</protein>
<accession>A0AAV5REU9</accession>